<dbReference type="InterPro" id="IPR011032">
    <property type="entry name" value="GroES-like_sf"/>
</dbReference>
<dbReference type="Pfam" id="PF13602">
    <property type="entry name" value="ADH_zinc_N_2"/>
    <property type="match status" value="1"/>
</dbReference>
<evidence type="ECO:0000313" key="4">
    <source>
        <dbReference type="Proteomes" id="UP001500689"/>
    </source>
</evidence>
<evidence type="ECO:0000313" key="3">
    <source>
        <dbReference type="EMBL" id="GAA3547952.1"/>
    </source>
</evidence>
<protein>
    <submittedName>
        <fullName evidence="3">Zinc-dependent alcohol dehydrogenase family protein</fullName>
    </submittedName>
</protein>
<dbReference type="Proteomes" id="UP001500689">
    <property type="component" value="Unassembled WGS sequence"/>
</dbReference>
<dbReference type="InterPro" id="IPR036291">
    <property type="entry name" value="NAD(P)-bd_dom_sf"/>
</dbReference>
<dbReference type="PANTHER" id="PTHR43677">
    <property type="entry name" value="SHORT-CHAIN DEHYDROGENASE/REDUCTASE"/>
    <property type="match status" value="1"/>
</dbReference>
<dbReference type="EMBL" id="BAAAZN010000006">
    <property type="protein sequence ID" value="GAA3547952.1"/>
    <property type="molecule type" value="Genomic_DNA"/>
</dbReference>
<gene>
    <name evidence="3" type="ORF">GCM10022222_34440</name>
</gene>
<accession>A0ABP6WA55</accession>
<dbReference type="RefSeq" id="WP_344861057.1">
    <property type="nucleotide sequence ID" value="NZ_BAAAZN010000006.1"/>
</dbReference>
<proteinExistence type="predicted"/>
<feature type="compositionally biased region" description="Low complexity" evidence="1">
    <location>
        <begin position="1"/>
        <end position="12"/>
    </location>
</feature>
<dbReference type="SUPFAM" id="SSF51735">
    <property type="entry name" value="NAD(P)-binding Rossmann-fold domains"/>
    <property type="match status" value="1"/>
</dbReference>
<dbReference type="InterPro" id="IPR013154">
    <property type="entry name" value="ADH-like_N"/>
</dbReference>
<comment type="caution">
    <text evidence="3">The sequence shown here is derived from an EMBL/GenBank/DDBJ whole genome shotgun (WGS) entry which is preliminary data.</text>
</comment>
<organism evidence="3 4">
    <name type="scientific">Amycolatopsis ultiminotia</name>
    <dbReference type="NCBI Taxonomy" id="543629"/>
    <lineage>
        <taxon>Bacteria</taxon>
        <taxon>Bacillati</taxon>
        <taxon>Actinomycetota</taxon>
        <taxon>Actinomycetes</taxon>
        <taxon>Pseudonocardiales</taxon>
        <taxon>Pseudonocardiaceae</taxon>
        <taxon>Amycolatopsis</taxon>
    </lineage>
</organism>
<name>A0ABP6WA55_9PSEU</name>
<dbReference type="InterPro" id="IPR051397">
    <property type="entry name" value="Zn-ADH-like_protein"/>
</dbReference>
<sequence length="308" mass="31242">MVVTESGGLAEAEAPEPVPGPGQVRVAVEAIGVGYVDVMAARGDYAYFPGPGSPLGLEVAGRVSATGPDVPGGLAGQRVLALPEFGGFAEQVVVPVERVLPSPDNAAVEVVALGLNALVAEIALHRSGLAAGDHVLVRGAGGGIGVLATQIAAAHGAEVTAVTSSPARGERLRALGAARIADRTVSPLPDGTYDVVLDTVAGADLGRHLALLRPNGRYVLCGGAGGDPGPDAFASLLREFHRSPTFTSFSLNSVPGEELRLSWKRIAELVRETRLVPVLDERFPLGAAAAALAAVAGGKVFGKVLLMP</sequence>
<feature type="domain" description="Enoyl reductase (ER)" evidence="2">
    <location>
        <begin position="8"/>
        <end position="306"/>
    </location>
</feature>
<reference evidence="4" key="1">
    <citation type="journal article" date="2019" name="Int. J. Syst. Evol. Microbiol.">
        <title>The Global Catalogue of Microorganisms (GCM) 10K type strain sequencing project: providing services to taxonomists for standard genome sequencing and annotation.</title>
        <authorList>
            <consortium name="The Broad Institute Genomics Platform"/>
            <consortium name="The Broad Institute Genome Sequencing Center for Infectious Disease"/>
            <person name="Wu L."/>
            <person name="Ma J."/>
        </authorList>
    </citation>
    <scope>NUCLEOTIDE SEQUENCE [LARGE SCALE GENOMIC DNA]</scope>
    <source>
        <strain evidence="4">JCM 16898</strain>
    </source>
</reference>
<dbReference type="Gene3D" id="3.40.50.720">
    <property type="entry name" value="NAD(P)-binding Rossmann-like Domain"/>
    <property type="match status" value="1"/>
</dbReference>
<feature type="region of interest" description="Disordered" evidence="1">
    <location>
        <begin position="1"/>
        <end position="20"/>
    </location>
</feature>
<dbReference type="Gene3D" id="3.90.180.10">
    <property type="entry name" value="Medium-chain alcohol dehydrogenases, catalytic domain"/>
    <property type="match status" value="1"/>
</dbReference>
<dbReference type="PANTHER" id="PTHR43677:SF4">
    <property type="entry name" value="QUINONE OXIDOREDUCTASE-LIKE PROTEIN 2"/>
    <property type="match status" value="1"/>
</dbReference>
<dbReference type="SUPFAM" id="SSF50129">
    <property type="entry name" value="GroES-like"/>
    <property type="match status" value="1"/>
</dbReference>
<dbReference type="InterPro" id="IPR020843">
    <property type="entry name" value="ER"/>
</dbReference>
<evidence type="ECO:0000259" key="2">
    <source>
        <dbReference type="SMART" id="SM00829"/>
    </source>
</evidence>
<dbReference type="Pfam" id="PF08240">
    <property type="entry name" value="ADH_N"/>
    <property type="match status" value="1"/>
</dbReference>
<keyword evidence="4" id="KW-1185">Reference proteome</keyword>
<dbReference type="SMART" id="SM00829">
    <property type="entry name" value="PKS_ER"/>
    <property type="match status" value="1"/>
</dbReference>
<evidence type="ECO:0000256" key="1">
    <source>
        <dbReference type="SAM" id="MobiDB-lite"/>
    </source>
</evidence>